<gene>
    <name evidence="1" type="ORF">MUY34_01770</name>
</gene>
<keyword evidence="2" id="KW-1185">Reference proteome</keyword>
<organism evidence="1 2">
    <name type="scientific">Psychroserpens algicola</name>
    <dbReference type="NCBI Taxonomy" id="1719034"/>
    <lineage>
        <taxon>Bacteria</taxon>
        <taxon>Pseudomonadati</taxon>
        <taxon>Bacteroidota</taxon>
        <taxon>Flavobacteriia</taxon>
        <taxon>Flavobacteriales</taxon>
        <taxon>Flavobacteriaceae</taxon>
        <taxon>Psychroserpens</taxon>
    </lineage>
</organism>
<dbReference type="Proteomes" id="UP001203687">
    <property type="component" value="Unassembled WGS sequence"/>
</dbReference>
<proteinExistence type="predicted"/>
<dbReference type="EMBL" id="JALPQF010000001">
    <property type="protein sequence ID" value="MCK8479326.1"/>
    <property type="molecule type" value="Genomic_DNA"/>
</dbReference>
<sequence>MLPFVPKLVFKLKNLFSEDISVTYEENDNLMLISKETMSTGKQLQASLKHLEFISFFETHIDVRKADSYSLNFLLELERIKYDSQINTIKLIEYQKS</sequence>
<reference evidence="1" key="1">
    <citation type="submission" date="2022-04" db="EMBL/GenBank/DDBJ databases">
        <authorList>
            <person name="Ren T."/>
        </authorList>
    </citation>
    <scope>NUCLEOTIDE SEQUENCE</scope>
    <source>
        <strain evidence="1">F63249</strain>
    </source>
</reference>
<name>A0ABT0H4M4_9FLAO</name>
<accession>A0ABT0H4M4</accession>
<comment type="caution">
    <text evidence="1">The sequence shown here is derived from an EMBL/GenBank/DDBJ whole genome shotgun (WGS) entry which is preliminary data.</text>
</comment>
<protein>
    <submittedName>
        <fullName evidence="1">Uncharacterized protein</fullName>
    </submittedName>
</protein>
<evidence type="ECO:0000313" key="1">
    <source>
        <dbReference type="EMBL" id="MCK8479326.1"/>
    </source>
</evidence>
<dbReference type="RefSeq" id="WP_204344131.1">
    <property type="nucleotide sequence ID" value="NZ_JACNMJ010000001.1"/>
</dbReference>
<evidence type="ECO:0000313" key="2">
    <source>
        <dbReference type="Proteomes" id="UP001203687"/>
    </source>
</evidence>